<feature type="compositionally biased region" description="Basic and acidic residues" evidence="2">
    <location>
        <begin position="691"/>
        <end position="701"/>
    </location>
</feature>
<feature type="compositionally biased region" description="Polar residues" evidence="2">
    <location>
        <begin position="456"/>
        <end position="475"/>
    </location>
</feature>
<feature type="compositionally biased region" description="Polar residues" evidence="2">
    <location>
        <begin position="502"/>
        <end position="511"/>
    </location>
</feature>
<organism evidence="3 4">
    <name type="scientific">Agrocybe pediades</name>
    <dbReference type="NCBI Taxonomy" id="84607"/>
    <lineage>
        <taxon>Eukaryota</taxon>
        <taxon>Fungi</taxon>
        <taxon>Dikarya</taxon>
        <taxon>Basidiomycota</taxon>
        <taxon>Agaricomycotina</taxon>
        <taxon>Agaricomycetes</taxon>
        <taxon>Agaricomycetidae</taxon>
        <taxon>Agaricales</taxon>
        <taxon>Agaricineae</taxon>
        <taxon>Strophariaceae</taxon>
        <taxon>Agrocybe</taxon>
    </lineage>
</organism>
<feature type="compositionally biased region" description="Low complexity" evidence="2">
    <location>
        <begin position="173"/>
        <end position="188"/>
    </location>
</feature>
<gene>
    <name evidence="3" type="ORF">D9613_011276</name>
</gene>
<evidence type="ECO:0000313" key="3">
    <source>
        <dbReference type="EMBL" id="KAF4615977.1"/>
    </source>
</evidence>
<evidence type="ECO:0000256" key="1">
    <source>
        <dbReference type="SAM" id="Coils"/>
    </source>
</evidence>
<feature type="region of interest" description="Disordered" evidence="2">
    <location>
        <begin position="1"/>
        <end position="111"/>
    </location>
</feature>
<reference evidence="3 4" key="1">
    <citation type="submission" date="2019-12" db="EMBL/GenBank/DDBJ databases">
        <authorList>
            <person name="Floudas D."/>
            <person name="Bentzer J."/>
            <person name="Ahren D."/>
            <person name="Johansson T."/>
            <person name="Persson P."/>
            <person name="Tunlid A."/>
        </authorList>
    </citation>
    <scope>NUCLEOTIDE SEQUENCE [LARGE SCALE GENOMIC DNA]</scope>
    <source>
        <strain evidence="3 4">CBS 102.39</strain>
    </source>
</reference>
<feature type="compositionally biased region" description="Low complexity" evidence="2">
    <location>
        <begin position="144"/>
        <end position="166"/>
    </location>
</feature>
<proteinExistence type="predicted"/>
<comment type="caution">
    <text evidence="3">The sequence shown here is derived from an EMBL/GenBank/DDBJ whole genome shotgun (WGS) entry which is preliminary data.</text>
</comment>
<dbReference type="AlphaFoldDB" id="A0A8H4QRD5"/>
<feature type="coiled-coil region" evidence="1">
    <location>
        <begin position="248"/>
        <end position="275"/>
    </location>
</feature>
<feature type="compositionally biased region" description="Basic and acidic residues" evidence="2">
    <location>
        <begin position="590"/>
        <end position="605"/>
    </location>
</feature>
<feature type="region of interest" description="Disordered" evidence="2">
    <location>
        <begin position="368"/>
        <end position="915"/>
    </location>
</feature>
<evidence type="ECO:0000256" key="2">
    <source>
        <dbReference type="SAM" id="MobiDB-lite"/>
    </source>
</evidence>
<dbReference type="Proteomes" id="UP000521872">
    <property type="component" value="Unassembled WGS sequence"/>
</dbReference>
<keyword evidence="1" id="KW-0175">Coiled coil</keyword>
<feature type="compositionally biased region" description="Low complexity" evidence="2">
    <location>
        <begin position="801"/>
        <end position="825"/>
    </location>
</feature>
<feature type="compositionally biased region" description="Basic and acidic residues" evidence="2">
    <location>
        <begin position="481"/>
        <end position="493"/>
    </location>
</feature>
<feature type="region of interest" description="Disordered" evidence="2">
    <location>
        <begin position="132"/>
        <end position="191"/>
    </location>
</feature>
<feature type="compositionally biased region" description="Low complexity" evidence="2">
    <location>
        <begin position="378"/>
        <end position="394"/>
    </location>
</feature>
<feature type="compositionally biased region" description="Pro residues" evidence="2">
    <location>
        <begin position="826"/>
        <end position="856"/>
    </location>
</feature>
<feature type="compositionally biased region" description="Polar residues" evidence="2">
    <location>
        <begin position="31"/>
        <end position="43"/>
    </location>
</feature>
<feature type="compositionally biased region" description="Basic and acidic residues" evidence="2">
    <location>
        <begin position="623"/>
        <end position="646"/>
    </location>
</feature>
<feature type="compositionally biased region" description="Basic and acidic residues" evidence="2">
    <location>
        <begin position="653"/>
        <end position="674"/>
    </location>
</feature>
<feature type="compositionally biased region" description="Pro residues" evidence="2">
    <location>
        <begin position="888"/>
        <end position="911"/>
    </location>
</feature>
<evidence type="ECO:0000313" key="4">
    <source>
        <dbReference type="Proteomes" id="UP000521872"/>
    </source>
</evidence>
<feature type="compositionally biased region" description="Low complexity" evidence="2">
    <location>
        <begin position="878"/>
        <end position="887"/>
    </location>
</feature>
<keyword evidence="4" id="KW-1185">Reference proteome</keyword>
<accession>A0A8H4QRD5</accession>
<feature type="compositionally biased region" description="Low complexity" evidence="2">
    <location>
        <begin position="530"/>
        <end position="545"/>
    </location>
</feature>
<feature type="compositionally biased region" description="Low complexity" evidence="2">
    <location>
        <begin position="726"/>
        <end position="769"/>
    </location>
</feature>
<feature type="compositionally biased region" description="Polar residues" evidence="2">
    <location>
        <begin position="612"/>
        <end position="621"/>
    </location>
</feature>
<feature type="compositionally biased region" description="Basic and acidic residues" evidence="2">
    <location>
        <begin position="1"/>
        <end position="14"/>
    </location>
</feature>
<protein>
    <submittedName>
        <fullName evidence="3">Uncharacterized protein</fullName>
    </submittedName>
</protein>
<name>A0A8H4QRD5_9AGAR</name>
<feature type="compositionally biased region" description="Basic and acidic residues" evidence="2">
    <location>
        <begin position="708"/>
        <end position="719"/>
    </location>
</feature>
<sequence length="1003" mass="110539">MADKDPSRRAEHQHQRAPSLNSRQPYPESRAPSQEQSNGQSNGAVHLRTLHPVYPDNRIPPPPGAQYVQVHGRRPSIPSMPPEGHGPIPSSVAPFIDPNGSRRPVHLSARQASAPSLIIPAVQPSQRLHFQYDSPTYSLPTPPATAQQQQQQPQQQQQAQQQQNARPLPPQAPMHTLAPAPAPAHAGPSRTMESIVDHALVPVRARLEDVLQATKETLHENLMKIREDYGVYLNDMQTRHERATQATLEKKEAGYKLAVEEVNRLQREVAELRKARDNDAHIIEGYRRRDSEKELNDGHSMVLLAAKYIDELSEEYKKVFREKERLRREITNGTPGSTSSALGDDDILKSFSDERDRSRLQKLRHILRLAESQQNGERPSSSNPHSRRPSMSSPQLLANVPALSRNGQSPFVNGESAPKERPRSSTYSPAIWKPAPPEENAHIRPQHSPIDGNSPHEFSTAPSRPSVGRSASTSRILPRHSPIDDDSSPRDFSTRPGAVVRSASSILSQHSPMDENPPPPREFNARPFLGARPGSSSSRSNSSPALPQQTYRDTPIIPGSMPPPLSTHPRDSRKRPRESSLEIGGASTPVDERPAIRIKTEERQPSEALVSASPSPMQVDSNVKLESRPAQLEKEGPWTREGRGPAHDQQPQPHERRREASREVERRHGHDERTQPPPPREVRGPAPEPQPHAHERHREASREEEEEERRLSRHDERKQPPPLSEVPRSASAPTAASTPVQPQAQAQPPRLSRAPSQEKAPAATAAASNPPRPKEGETQEERLERLEAAVAHFTAKEAGKAQDAAAPPRSAASAPPSQPAAAAATAPPPPPSQASAPAPPPPPAHAPMQPTQPPAQMPAYYRSDVYKPVPEIQRLAYRRPSGGSSSYFPPPPRAPPPVFAASSEPPPPAGPPKLGLKHLDLMYKQDNAGYTCQYCINRARNRSPTSSPGKAPPTPIAKFPKTAPMQDLMNHSLKEHPQECDNLLKLNHTQITERKQRMRAGGM</sequence>
<dbReference type="EMBL" id="JAACJL010000032">
    <property type="protein sequence ID" value="KAF4615977.1"/>
    <property type="molecule type" value="Genomic_DNA"/>
</dbReference>
<feature type="compositionally biased region" description="Basic and acidic residues" evidence="2">
    <location>
        <begin position="772"/>
        <end position="787"/>
    </location>
</feature>